<evidence type="ECO:0000313" key="2">
    <source>
        <dbReference type="EMBL" id="PLC52037.1"/>
    </source>
</evidence>
<accession>A0A2N4UAJ8</accession>
<evidence type="ECO:0000256" key="1">
    <source>
        <dbReference type="ARBA" id="ARBA00006987"/>
    </source>
</evidence>
<evidence type="ECO:0000313" key="3">
    <source>
        <dbReference type="Proteomes" id="UP000234328"/>
    </source>
</evidence>
<dbReference type="EMBL" id="PDNV01000020">
    <property type="protein sequence ID" value="PLC52037.1"/>
    <property type="molecule type" value="Genomic_DNA"/>
</dbReference>
<dbReference type="PANTHER" id="PTHR42928">
    <property type="entry name" value="TRICARBOXYLATE-BINDING PROTEIN"/>
    <property type="match status" value="1"/>
</dbReference>
<name>A0A2N4UAJ8_9BURK</name>
<keyword evidence="3" id="KW-1185">Reference proteome</keyword>
<comment type="similarity">
    <text evidence="1">Belongs to the UPF0065 (bug) family.</text>
</comment>
<dbReference type="SUPFAM" id="SSF53850">
    <property type="entry name" value="Periplasmic binding protein-like II"/>
    <property type="match status" value="1"/>
</dbReference>
<reference evidence="2 3" key="1">
    <citation type="submission" date="2017-10" db="EMBL/GenBank/DDBJ databases">
        <title>Two draft genome sequences of Pusillimonas sp. strains isolated from a nitrate- and radionuclide-contaminated groundwater in Russia.</title>
        <authorList>
            <person name="Grouzdev D.S."/>
            <person name="Tourova T.P."/>
            <person name="Goeva M.A."/>
            <person name="Babich T.L."/>
            <person name="Sokolova D.S."/>
            <person name="Abdullin R."/>
            <person name="Poltaraus A.B."/>
            <person name="Toshchakov S.V."/>
            <person name="Nazina T.N."/>
        </authorList>
    </citation>
    <scope>NUCLEOTIDE SEQUENCE [LARGE SCALE GENOMIC DNA]</scope>
    <source>
        <strain evidence="2 3">JR1/69-2-13</strain>
    </source>
</reference>
<organism evidence="2 3">
    <name type="scientific">Pollutimonas nitritireducens</name>
    <dbReference type="NCBI Taxonomy" id="2045209"/>
    <lineage>
        <taxon>Bacteria</taxon>
        <taxon>Pseudomonadati</taxon>
        <taxon>Pseudomonadota</taxon>
        <taxon>Betaproteobacteria</taxon>
        <taxon>Burkholderiales</taxon>
        <taxon>Alcaligenaceae</taxon>
        <taxon>Pollutimonas</taxon>
    </lineage>
</organism>
<dbReference type="InterPro" id="IPR005064">
    <property type="entry name" value="BUG"/>
</dbReference>
<sequence length="244" mass="26113">MARAAPDGSTLFVTSIGHAVNPAMYRNVNYDPVKDFTPIGRILTAPNVMVVPKSSPFNNVKELIEFARANPGKLNVASSGIGTSVHLSAELFKQLTGTDLTHVPYKGTGTAMPDLLGGTTQVMFPNLPSALPHVKRGDRKAFGVTTKERSGAASDIATLAEAGVPDYDMSTWYGLIGPAGMDDEIVKRLNDVLQQVLNEPAVREKLISQGADPAPGSPEEFAHFVEAETKKWASLVKEAKLEIN</sequence>
<dbReference type="PANTHER" id="PTHR42928:SF5">
    <property type="entry name" value="BLR1237 PROTEIN"/>
    <property type="match status" value="1"/>
</dbReference>
<dbReference type="InterPro" id="IPR042100">
    <property type="entry name" value="Bug_dom1"/>
</dbReference>
<dbReference type="Pfam" id="PF03401">
    <property type="entry name" value="TctC"/>
    <property type="match status" value="1"/>
</dbReference>
<comment type="caution">
    <text evidence="2">The sequence shown here is derived from an EMBL/GenBank/DDBJ whole genome shotgun (WGS) entry which is preliminary data.</text>
</comment>
<dbReference type="Gene3D" id="3.40.190.10">
    <property type="entry name" value="Periplasmic binding protein-like II"/>
    <property type="match status" value="1"/>
</dbReference>
<dbReference type="Gene3D" id="3.40.190.150">
    <property type="entry name" value="Bordetella uptake gene, domain 1"/>
    <property type="match status" value="1"/>
</dbReference>
<gene>
    <name evidence="2" type="ORF">CR155_20280</name>
</gene>
<proteinExistence type="inferred from homology"/>
<dbReference type="AlphaFoldDB" id="A0A2N4UAJ8"/>
<dbReference type="Proteomes" id="UP000234328">
    <property type="component" value="Unassembled WGS sequence"/>
</dbReference>
<protein>
    <submittedName>
        <fullName evidence="2">Uncharacterized protein</fullName>
    </submittedName>
</protein>